<dbReference type="SUPFAM" id="SSF51261">
    <property type="entry name" value="Duplicated hybrid motif"/>
    <property type="match status" value="1"/>
</dbReference>
<proteinExistence type="predicted"/>
<dbReference type="PANTHER" id="PTHR21666">
    <property type="entry name" value="PEPTIDASE-RELATED"/>
    <property type="match status" value="1"/>
</dbReference>
<dbReference type="GO" id="GO:0004222">
    <property type="term" value="F:metalloendopeptidase activity"/>
    <property type="evidence" value="ECO:0007669"/>
    <property type="project" value="TreeGrafter"/>
</dbReference>
<evidence type="ECO:0000259" key="1">
    <source>
        <dbReference type="Pfam" id="PF01551"/>
    </source>
</evidence>
<dbReference type="CDD" id="cd12797">
    <property type="entry name" value="M23_peptidase"/>
    <property type="match status" value="1"/>
</dbReference>
<dbReference type="InterPro" id="IPR016047">
    <property type="entry name" value="M23ase_b-sheet_dom"/>
</dbReference>
<sequence length="242" mass="24901">MSRIGLLLFCAVAGVGCTSQSPTSAPVATAALTTPTTTPATRTSTTAAATTTSLASTTTAAFVPTPTYVFPFTGRNVSYGTKHAGYAAIDVFGCGANVVAPTSGTVTQVRTTDPWQPAVNDPATRGGHYVTMIGDDGVRYYFAHLGTISTAEGATVAPGDALGIMGQTGDARATECHTHFGISWPCPTLEWQVRRGEILPPKYLDAWRLGRQLSPTDEVAATLASNPNACADAANAKSAANS</sequence>
<name>A0A6J6NCZ5_9ZZZZ</name>
<evidence type="ECO:0000313" key="2">
    <source>
        <dbReference type="EMBL" id="CAB4682824.1"/>
    </source>
</evidence>
<dbReference type="InterPro" id="IPR011055">
    <property type="entry name" value="Dup_hybrid_motif"/>
</dbReference>
<reference evidence="2" key="1">
    <citation type="submission" date="2020-05" db="EMBL/GenBank/DDBJ databases">
        <authorList>
            <person name="Chiriac C."/>
            <person name="Salcher M."/>
            <person name="Ghai R."/>
            <person name="Kavagutti S V."/>
        </authorList>
    </citation>
    <scope>NUCLEOTIDE SEQUENCE</scope>
</reference>
<gene>
    <name evidence="2" type="ORF">UFOPK2366_00323</name>
</gene>
<feature type="domain" description="M23ase beta-sheet core" evidence="1">
    <location>
        <begin position="90"/>
        <end position="183"/>
    </location>
</feature>
<organism evidence="2">
    <name type="scientific">freshwater metagenome</name>
    <dbReference type="NCBI Taxonomy" id="449393"/>
    <lineage>
        <taxon>unclassified sequences</taxon>
        <taxon>metagenomes</taxon>
        <taxon>ecological metagenomes</taxon>
    </lineage>
</organism>
<dbReference type="PROSITE" id="PS51257">
    <property type="entry name" value="PROKAR_LIPOPROTEIN"/>
    <property type="match status" value="1"/>
</dbReference>
<dbReference type="Gene3D" id="2.70.70.10">
    <property type="entry name" value="Glucose Permease (Domain IIA)"/>
    <property type="match status" value="1"/>
</dbReference>
<dbReference type="AlphaFoldDB" id="A0A6J6NCZ5"/>
<dbReference type="PANTHER" id="PTHR21666:SF270">
    <property type="entry name" value="MUREIN HYDROLASE ACTIVATOR ENVC"/>
    <property type="match status" value="1"/>
</dbReference>
<accession>A0A6J6NCZ5</accession>
<protein>
    <submittedName>
        <fullName evidence="2">Unannotated protein</fullName>
    </submittedName>
</protein>
<dbReference type="EMBL" id="CAEZXM010000038">
    <property type="protein sequence ID" value="CAB4682824.1"/>
    <property type="molecule type" value="Genomic_DNA"/>
</dbReference>
<dbReference type="InterPro" id="IPR050570">
    <property type="entry name" value="Cell_wall_metabolism_enzyme"/>
</dbReference>
<dbReference type="Pfam" id="PF01551">
    <property type="entry name" value="Peptidase_M23"/>
    <property type="match status" value="1"/>
</dbReference>